<evidence type="ECO:0000256" key="2">
    <source>
        <dbReference type="SAM" id="Coils"/>
    </source>
</evidence>
<reference evidence="3" key="1">
    <citation type="submission" date="2021-08" db="EMBL/GenBank/DDBJ databases">
        <authorList>
            <person name="Misof B."/>
            <person name="Oliver O."/>
            <person name="Podsiadlowski L."/>
            <person name="Donath A."/>
            <person name="Peters R."/>
            <person name="Mayer C."/>
            <person name="Rust J."/>
            <person name="Gunkel S."/>
            <person name="Lesny P."/>
            <person name="Martin S."/>
            <person name="Oeyen J.P."/>
            <person name="Petersen M."/>
            <person name="Panagiotis P."/>
            <person name="Wilbrandt J."/>
            <person name="Tanja T."/>
        </authorList>
    </citation>
    <scope>NUCLEOTIDE SEQUENCE</scope>
    <source>
        <strain evidence="3">GBR_01_08_01A</strain>
        <tissue evidence="3">Thorax + abdomen</tissue>
    </source>
</reference>
<keyword evidence="4" id="KW-1185">Reference proteome</keyword>
<keyword evidence="1" id="KW-0802">TPR repeat</keyword>
<accession>A0AAD9RF56</accession>
<dbReference type="PROSITE" id="PS50293">
    <property type="entry name" value="TPR_REGION"/>
    <property type="match status" value="1"/>
</dbReference>
<feature type="repeat" description="TPR" evidence="1">
    <location>
        <begin position="370"/>
        <end position="403"/>
    </location>
</feature>
<gene>
    <name evidence="3" type="ORF">KPH14_002581</name>
</gene>
<dbReference type="AlphaFoldDB" id="A0AAD9RF56"/>
<dbReference type="Proteomes" id="UP001258017">
    <property type="component" value="Unassembled WGS sequence"/>
</dbReference>
<dbReference type="SMART" id="SM00028">
    <property type="entry name" value="TPR"/>
    <property type="match status" value="2"/>
</dbReference>
<sequence length="477" mass="56707">MSLQKRDNIKKELSTLSCPFTWQLTDASNHYVKTQKLYKDTPDDNIDEEAYLTLEKLISCLVILYEKVLFNEMDRANIKLEECEKLLMEMKDKREEEDIMRVIEHIFNSTKCHYLFELNKIEQLKIILPTIIRTSDFDNIELAALIGCQSVAWSIFLDYGRIKAMDLANQAIEKNSDKALWHFILAKNARKDRRLINRSSAPSEIEKLHFKVAYNKSPNPVFGIYLAQMYRECSWTVSFPEKKNYDQLLLSIYKELLRSNEHNYKILLKLALGFVRINSSCESELAKYCLDAIEKMEPYNSTYFHYKGIYLQKFGDMKEALEFFKKAGELHNYPAEMDYVKYGWKAKLLDPLIHLQSMLVKYDRFNERKQEICLNIAICYYQRQDMKRAIEYYLKAIEIDPNSKKLKIKYTFLNFTTQHYKGGMYDFLKSTFLKTAKNCVEYRRKNQIFIKAYNKLQHLCSLYDKRFDTHQVSNVEE</sequence>
<name>A0AAD9RF56_9HYME</name>
<proteinExistence type="predicted"/>
<dbReference type="SUPFAM" id="SSF48452">
    <property type="entry name" value="TPR-like"/>
    <property type="match status" value="2"/>
</dbReference>
<evidence type="ECO:0008006" key="5">
    <source>
        <dbReference type="Google" id="ProtNLM"/>
    </source>
</evidence>
<protein>
    <recommendedName>
        <fullName evidence="5">Tetratricopeptide repeat protein</fullName>
    </recommendedName>
</protein>
<feature type="coiled-coil region" evidence="2">
    <location>
        <begin position="73"/>
        <end position="100"/>
    </location>
</feature>
<comment type="caution">
    <text evidence="3">The sequence shown here is derived from an EMBL/GenBank/DDBJ whole genome shotgun (WGS) entry which is preliminary data.</text>
</comment>
<evidence type="ECO:0000313" key="3">
    <source>
        <dbReference type="EMBL" id="KAK2578305.1"/>
    </source>
</evidence>
<dbReference type="Pfam" id="PF00515">
    <property type="entry name" value="TPR_1"/>
    <property type="match status" value="1"/>
</dbReference>
<dbReference type="Gene3D" id="1.25.40.10">
    <property type="entry name" value="Tetratricopeptide repeat domain"/>
    <property type="match status" value="2"/>
</dbReference>
<dbReference type="PROSITE" id="PS50005">
    <property type="entry name" value="TPR"/>
    <property type="match status" value="1"/>
</dbReference>
<reference evidence="3" key="2">
    <citation type="journal article" date="2023" name="Commun. Biol.">
        <title>Intrasexual cuticular hydrocarbon dimorphism in a wasp sheds light on hydrocarbon biosynthesis genes in Hymenoptera.</title>
        <authorList>
            <person name="Moris V.C."/>
            <person name="Podsiadlowski L."/>
            <person name="Martin S."/>
            <person name="Oeyen J.P."/>
            <person name="Donath A."/>
            <person name="Petersen M."/>
            <person name="Wilbrandt J."/>
            <person name="Misof B."/>
            <person name="Liedtke D."/>
            <person name="Thamm M."/>
            <person name="Scheiner R."/>
            <person name="Schmitt T."/>
            <person name="Niehuis O."/>
        </authorList>
    </citation>
    <scope>NUCLEOTIDE SEQUENCE</scope>
    <source>
        <strain evidence="3">GBR_01_08_01A</strain>
    </source>
</reference>
<dbReference type="InterPro" id="IPR011990">
    <property type="entry name" value="TPR-like_helical_dom_sf"/>
</dbReference>
<organism evidence="3 4">
    <name type="scientific">Odynerus spinipes</name>
    <dbReference type="NCBI Taxonomy" id="1348599"/>
    <lineage>
        <taxon>Eukaryota</taxon>
        <taxon>Metazoa</taxon>
        <taxon>Ecdysozoa</taxon>
        <taxon>Arthropoda</taxon>
        <taxon>Hexapoda</taxon>
        <taxon>Insecta</taxon>
        <taxon>Pterygota</taxon>
        <taxon>Neoptera</taxon>
        <taxon>Endopterygota</taxon>
        <taxon>Hymenoptera</taxon>
        <taxon>Apocrita</taxon>
        <taxon>Aculeata</taxon>
        <taxon>Vespoidea</taxon>
        <taxon>Vespidae</taxon>
        <taxon>Eumeninae</taxon>
        <taxon>Odynerus</taxon>
    </lineage>
</organism>
<dbReference type="EMBL" id="JAIFRP010000438">
    <property type="protein sequence ID" value="KAK2578305.1"/>
    <property type="molecule type" value="Genomic_DNA"/>
</dbReference>
<evidence type="ECO:0000256" key="1">
    <source>
        <dbReference type="PROSITE-ProRule" id="PRU00339"/>
    </source>
</evidence>
<evidence type="ECO:0000313" key="4">
    <source>
        <dbReference type="Proteomes" id="UP001258017"/>
    </source>
</evidence>
<dbReference type="InterPro" id="IPR019734">
    <property type="entry name" value="TPR_rpt"/>
</dbReference>
<keyword evidence="2" id="KW-0175">Coiled coil</keyword>